<evidence type="ECO:0000259" key="8">
    <source>
        <dbReference type="PROSITE" id="PS50837"/>
    </source>
</evidence>
<keyword evidence="10" id="KW-1185">Reference proteome</keyword>
<dbReference type="AlphaFoldDB" id="A0ABD1IYW7"/>
<dbReference type="Pfam" id="PF17776">
    <property type="entry name" value="NLRC4_HD2"/>
    <property type="match status" value="1"/>
</dbReference>
<keyword evidence="2" id="KW-0963">Cytoplasm</keyword>
<feature type="domain" description="NACHT" evidence="8">
    <location>
        <begin position="189"/>
        <end position="322"/>
    </location>
</feature>
<dbReference type="SUPFAM" id="SSF52047">
    <property type="entry name" value="RNI-like"/>
    <property type="match status" value="1"/>
</dbReference>
<dbReference type="SMART" id="SM00368">
    <property type="entry name" value="LRR_RI"/>
    <property type="match status" value="11"/>
</dbReference>
<dbReference type="PANTHER" id="PTHR24106">
    <property type="entry name" value="NACHT, LRR AND CARD DOMAINS-CONTAINING"/>
    <property type="match status" value="1"/>
</dbReference>
<dbReference type="Pfam" id="PF14484">
    <property type="entry name" value="FISNA"/>
    <property type="match status" value="1"/>
</dbReference>
<feature type="region of interest" description="Disordered" evidence="7">
    <location>
        <begin position="1"/>
        <end position="20"/>
    </location>
</feature>
<evidence type="ECO:0000313" key="9">
    <source>
        <dbReference type="EMBL" id="KAL2079450.1"/>
    </source>
</evidence>
<evidence type="ECO:0000313" key="10">
    <source>
        <dbReference type="Proteomes" id="UP001591681"/>
    </source>
</evidence>
<comment type="caution">
    <text evidence="9">The sequence shown here is derived from an EMBL/GenBank/DDBJ whole genome shotgun (WGS) entry which is preliminary data.</text>
</comment>
<dbReference type="InterPro" id="IPR032675">
    <property type="entry name" value="LRR_dom_sf"/>
</dbReference>
<dbReference type="PROSITE" id="PS50837">
    <property type="entry name" value="NACHT"/>
    <property type="match status" value="1"/>
</dbReference>
<dbReference type="FunFam" id="3.80.10.10:FF:001632">
    <property type="entry name" value="Uncharacterized protein"/>
    <property type="match status" value="1"/>
</dbReference>
<organism evidence="9 10">
    <name type="scientific">Coilia grayii</name>
    <name type="common">Gray's grenadier anchovy</name>
    <dbReference type="NCBI Taxonomy" id="363190"/>
    <lineage>
        <taxon>Eukaryota</taxon>
        <taxon>Metazoa</taxon>
        <taxon>Chordata</taxon>
        <taxon>Craniata</taxon>
        <taxon>Vertebrata</taxon>
        <taxon>Euteleostomi</taxon>
        <taxon>Actinopterygii</taxon>
        <taxon>Neopterygii</taxon>
        <taxon>Teleostei</taxon>
        <taxon>Clupei</taxon>
        <taxon>Clupeiformes</taxon>
        <taxon>Clupeoidei</taxon>
        <taxon>Engraulidae</taxon>
        <taxon>Coilinae</taxon>
        <taxon>Coilia</taxon>
    </lineage>
</organism>
<evidence type="ECO:0000256" key="7">
    <source>
        <dbReference type="SAM" id="MobiDB-lite"/>
    </source>
</evidence>
<dbReference type="Pfam" id="PF13516">
    <property type="entry name" value="LRR_6"/>
    <property type="match status" value="7"/>
</dbReference>
<evidence type="ECO:0000256" key="5">
    <source>
        <dbReference type="ARBA" id="ARBA00022741"/>
    </source>
</evidence>
<dbReference type="InterPro" id="IPR041267">
    <property type="entry name" value="NLRP_HD2"/>
</dbReference>
<dbReference type="Gene3D" id="3.80.10.10">
    <property type="entry name" value="Ribonuclease Inhibitor"/>
    <property type="match status" value="2"/>
</dbReference>
<protein>
    <recommendedName>
        <fullName evidence="8">NACHT domain-containing protein</fullName>
    </recommendedName>
</protein>
<keyword evidence="5" id="KW-0547">Nucleotide-binding</keyword>
<keyword evidence="4" id="KW-0677">Repeat</keyword>
<dbReference type="CDD" id="cd00116">
    <property type="entry name" value="LRR_RI"/>
    <property type="match status" value="1"/>
</dbReference>
<evidence type="ECO:0000256" key="6">
    <source>
        <dbReference type="ARBA" id="ARBA00022840"/>
    </source>
</evidence>
<dbReference type="SMART" id="SM00367">
    <property type="entry name" value="LRR_CC"/>
    <property type="match status" value="5"/>
</dbReference>
<evidence type="ECO:0000256" key="4">
    <source>
        <dbReference type="ARBA" id="ARBA00022737"/>
    </source>
</evidence>
<evidence type="ECO:0000256" key="2">
    <source>
        <dbReference type="ARBA" id="ARBA00022490"/>
    </source>
</evidence>
<sequence>MRFKRILSSGSQEDFQHKDEDESDAREGALKMALHFLGSMNQKALAEKLQESENCFLIDIFFLFLFALSVSVQKKHNILSIYCILRVIFVLVILCETDEMDVLCQTELKKNLKTKYQNVFEGIQRQGSSALLEKIYTEVYITEGGSGRVNEEHEVRQIESRFKTSTEQETSIKCRDIFKPLPGQDKPIRRVITKGVAGIGKTVSVQKFILDWAEGRENQDIHFIFPLPFRELNLMKDQRSLIGLLHHLFSEIRRLTFPNQAKHKVLYIFDGLDECRLQLDFQKNEILTDVTEVTSLDMLLTNLIKGDLHPSALVWITSRPAAANQIPPECVDRVTEVQGFSDPQKEEYFRKRISDQNLAEEVISHLRSSRSLHIMCYIPVFCWIAATVLQLILSRDETVPKTLTEMYTYFLLFQNRQRSLKFEEVYDSDPQWNQATLLALGRLAYEQLEKGNLIFYEEDLKECGVDVKEATVRSGICTQIFQEESGVYLEKVYSFVHLSIQEYLAALYVFLMMKNERRDLVSMPTGILSIKKLFPSTMQESMTIMQKSAVDKAFKYKDGRFDLFLRFLLGLSLASNQSQLHGLLWRTHIQIDNEETIRYIKEKIREVPSSDRVINLFYCLNELNDHSLVAEVQSFLSAGTLSKANLSPGQWPALVFVLLTSEDKLDVFDLRKYSPSDEGLQRLLPVVEESQKALLDSCMLTTRSCTTLAGVLCKSSSKLKSLNLSDNSVGDIGMQELCNGLKNPNCGLERLTLNSCKLTTRSCTTLAGIVWKSSSKLKSLDLSNNSVGDTGVQELCNGLRNPNCGLETLNLYNCRITEKSFRALASALRSNPSHMRELQLSGNEAGDSGVKHLSSLLEDPNCQLQKLYLSCCSFREEGFKALASALRSNPSHMRELQLNWNEAGDSGVKHLSSLLEDPNFKLEKLHLSHCSIRDEGFRALASALTSNPSHMRELQLSYNVAGDSGVKHLSSLLEDPNCKLEKLHLSWCSIREEGFRALASALRSNPSHMRELQLSYNEAGDSGVKHLSSLLEDPNCKLEKLQ</sequence>
<dbReference type="SUPFAM" id="SSF52540">
    <property type="entry name" value="P-loop containing nucleoside triphosphate hydrolases"/>
    <property type="match status" value="1"/>
</dbReference>
<gene>
    <name evidence="9" type="ORF">ACEWY4_025194</name>
</gene>
<evidence type="ECO:0000256" key="3">
    <source>
        <dbReference type="ARBA" id="ARBA00022614"/>
    </source>
</evidence>
<dbReference type="SMART" id="SM01288">
    <property type="entry name" value="FISNA"/>
    <property type="match status" value="1"/>
</dbReference>
<dbReference type="InterPro" id="IPR006553">
    <property type="entry name" value="Leu-rich_rpt_Cys-con_subtyp"/>
</dbReference>
<dbReference type="Pfam" id="PF05729">
    <property type="entry name" value="NACHT"/>
    <property type="match status" value="1"/>
</dbReference>
<keyword evidence="6" id="KW-0067">ATP-binding</keyword>
<dbReference type="InterPro" id="IPR029495">
    <property type="entry name" value="NACHT-assoc"/>
</dbReference>
<dbReference type="InterPro" id="IPR007111">
    <property type="entry name" value="NACHT_NTPase"/>
</dbReference>
<evidence type="ECO:0000256" key="1">
    <source>
        <dbReference type="ARBA" id="ARBA00004496"/>
    </source>
</evidence>
<keyword evidence="3" id="KW-0433">Leucine-rich repeat</keyword>
<name>A0ABD1IYW7_9TELE</name>
<dbReference type="InterPro" id="IPR041075">
    <property type="entry name" value="NOD1/2_WH"/>
</dbReference>
<dbReference type="FunFam" id="3.40.50.300:FF:001524">
    <property type="entry name" value="Si:dkey-126g1.7"/>
    <property type="match status" value="1"/>
</dbReference>
<dbReference type="EMBL" id="JBHFQA010000022">
    <property type="protein sequence ID" value="KAL2079450.1"/>
    <property type="molecule type" value="Genomic_DNA"/>
</dbReference>
<reference evidence="9 10" key="1">
    <citation type="submission" date="2024-09" db="EMBL/GenBank/DDBJ databases">
        <title>A chromosome-level genome assembly of Gray's grenadier anchovy, Coilia grayii.</title>
        <authorList>
            <person name="Fu Z."/>
        </authorList>
    </citation>
    <scope>NUCLEOTIDE SEQUENCE [LARGE SCALE GENOMIC DNA]</scope>
    <source>
        <strain evidence="9">G4</strain>
        <tissue evidence="9">Muscle</tissue>
    </source>
</reference>
<dbReference type="InterPro" id="IPR051261">
    <property type="entry name" value="NLR"/>
</dbReference>
<dbReference type="Gene3D" id="3.40.50.300">
    <property type="entry name" value="P-loop containing nucleotide triphosphate hydrolases"/>
    <property type="match status" value="1"/>
</dbReference>
<dbReference type="GO" id="GO:0005737">
    <property type="term" value="C:cytoplasm"/>
    <property type="evidence" value="ECO:0007669"/>
    <property type="project" value="UniProtKB-SubCell"/>
</dbReference>
<proteinExistence type="predicted"/>
<dbReference type="Proteomes" id="UP001591681">
    <property type="component" value="Unassembled WGS sequence"/>
</dbReference>
<dbReference type="InterPro" id="IPR001611">
    <property type="entry name" value="Leu-rich_rpt"/>
</dbReference>
<dbReference type="FunFam" id="3.80.10.10:FF:000782">
    <property type="entry name" value="Si:ch211-196h16.4"/>
    <property type="match status" value="1"/>
</dbReference>
<accession>A0ABD1IYW7</accession>
<dbReference type="GO" id="GO:0005524">
    <property type="term" value="F:ATP binding"/>
    <property type="evidence" value="ECO:0007669"/>
    <property type="project" value="UniProtKB-KW"/>
</dbReference>
<dbReference type="InterPro" id="IPR027417">
    <property type="entry name" value="P-loop_NTPase"/>
</dbReference>
<dbReference type="PROSITE" id="PS51450">
    <property type="entry name" value="LRR"/>
    <property type="match status" value="1"/>
</dbReference>
<dbReference type="Pfam" id="PF17779">
    <property type="entry name" value="WHD_NOD2"/>
    <property type="match status" value="1"/>
</dbReference>
<comment type="subcellular location">
    <subcellularLocation>
        <location evidence="1">Cytoplasm</location>
    </subcellularLocation>
</comment>